<dbReference type="PANTHER" id="PTHR12984:SF3">
    <property type="entry name" value="N-TERMINAL KINASE-LIKE PROTEIN"/>
    <property type="match status" value="1"/>
</dbReference>
<name>A0ABP0V0X5_9BRYO</name>
<dbReference type="InterPro" id="IPR000719">
    <property type="entry name" value="Prot_kinase_dom"/>
</dbReference>
<protein>
    <recommendedName>
        <fullName evidence="2">Protein kinase domain-containing protein</fullName>
    </recommendedName>
</protein>
<evidence type="ECO:0000256" key="1">
    <source>
        <dbReference type="SAM" id="MobiDB-lite"/>
    </source>
</evidence>
<dbReference type="PANTHER" id="PTHR12984">
    <property type="entry name" value="SCY1-RELATED S/T PROTEIN KINASE-LIKE"/>
    <property type="match status" value="1"/>
</dbReference>
<feature type="domain" description="Protein kinase" evidence="2">
    <location>
        <begin position="1"/>
        <end position="356"/>
    </location>
</feature>
<dbReference type="Gene3D" id="3.30.200.20">
    <property type="entry name" value="Phosphorylase Kinase, domain 1"/>
    <property type="match status" value="1"/>
</dbReference>
<dbReference type="InterPro" id="IPR016024">
    <property type="entry name" value="ARM-type_fold"/>
</dbReference>
<evidence type="ECO:0000313" key="4">
    <source>
        <dbReference type="Proteomes" id="UP001497512"/>
    </source>
</evidence>
<feature type="region of interest" description="Disordered" evidence="1">
    <location>
        <begin position="637"/>
        <end position="680"/>
    </location>
</feature>
<feature type="compositionally biased region" description="Polar residues" evidence="1">
    <location>
        <begin position="601"/>
        <end position="620"/>
    </location>
</feature>
<dbReference type="SUPFAM" id="SSF56112">
    <property type="entry name" value="Protein kinase-like (PK-like)"/>
    <property type="match status" value="1"/>
</dbReference>
<dbReference type="EMBL" id="OZ019900">
    <property type="protein sequence ID" value="CAK9234190.1"/>
    <property type="molecule type" value="Genomic_DNA"/>
</dbReference>
<dbReference type="InterPro" id="IPR051177">
    <property type="entry name" value="CIK-Related_Protein"/>
</dbReference>
<dbReference type="Proteomes" id="UP001497512">
    <property type="component" value="Chromosome 8"/>
</dbReference>
<feature type="region of interest" description="Disordered" evidence="1">
    <location>
        <begin position="594"/>
        <end position="623"/>
    </location>
</feature>
<feature type="compositionally biased region" description="Polar residues" evidence="1">
    <location>
        <begin position="747"/>
        <end position="767"/>
    </location>
</feature>
<sequence length="809" mass="86854">MLKFLKGVVGSGGGIKDLPYNIGEPYSTAWGGWTHCRGTSKDDNSAVSIFSYAGSNAQDGRLAAARNGAKRLRVVRHPNVLVFLHSTEAEMVEGSVVKPTIYLVTEPVMPLADKIKELDLQGTQRDEYFAWGLHQIAKAVSFLNNDCKLVHGNVCLASVVVTPTLDWKLHGLDVLSEFDGGNPAATGPMLQYDWLVGTQYKALELGKSDWATIRKSPPWALDSWGLGCLIYELFSNSKLMKTEELRNTSSIPKTLVPDYQRLLGSVPAKRMNSLKLIDNSEFFQNKLVETIQFMEVLNLKDSMEKDTFFRKLPTLAEQLPRPIVTKKLLPLLASALEFGSAAAPALNPLLKMGSWLSQDEFNSKVLPTVIKLFASSDRAIRVGLLQHIESFGGGLSTQVVDEQVFPHVATGFADTSAFLRELTLKSMLVIAPKLSQRTLTGSLLKHLSKLQVDEEPAIRTNTTILLGNIASHLNEATRKRVLINAFTVRALRDGFAPARGAGIMALMATTEYYDATEIATRILPHLVVLTVDSDSDVRTKAFQATEVFLQAVKTYHSKLNAGDSSTVTATAVTASTTTGLLGWAVNSLAPKQRVGDHVTAPSESTSVANNTGNSSTSSVEASAPLPIAPLSNSFLHTDEAAPASPTSTDGWGDAQDNGFAHDNDEDEKDGWGDMDLPPDPVPALARIRAAQMKPVTTTTTAKITTKPGSTTKTSLDVRETMPKSSSADGWGNEDDPWAAIAAPPPSTTVRALNSSGGSAVSRATSAGSGAPRVRQAQHVTIDGAGSGRGRGRSAAPMKLGAQRIQRSAD</sequence>
<evidence type="ECO:0000313" key="3">
    <source>
        <dbReference type="EMBL" id="CAK9234190.1"/>
    </source>
</evidence>
<organism evidence="3 4">
    <name type="scientific">Sphagnum troendelagicum</name>
    <dbReference type="NCBI Taxonomy" id="128251"/>
    <lineage>
        <taxon>Eukaryota</taxon>
        <taxon>Viridiplantae</taxon>
        <taxon>Streptophyta</taxon>
        <taxon>Embryophyta</taxon>
        <taxon>Bryophyta</taxon>
        <taxon>Sphagnophytina</taxon>
        <taxon>Sphagnopsida</taxon>
        <taxon>Sphagnales</taxon>
        <taxon>Sphagnaceae</taxon>
        <taxon>Sphagnum</taxon>
    </lineage>
</organism>
<dbReference type="SUPFAM" id="SSF48371">
    <property type="entry name" value="ARM repeat"/>
    <property type="match status" value="1"/>
</dbReference>
<dbReference type="PROSITE" id="PS50011">
    <property type="entry name" value="PROTEIN_KINASE_DOM"/>
    <property type="match status" value="1"/>
</dbReference>
<dbReference type="InterPro" id="IPR011989">
    <property type="entry name" value="ARM-like"/>
</dbReference>
<proteinExistence type="predicted"/>
<dbReference type="Gene3D" id="1.10.510.10">
    <property type="entry name" value="Transferase(Phosphotransferase) domain 1"/>
    <property type="match status" value="1"/>
</dbReference>
<feature type="region of interest" description="Disordered" evidence="1">
    <location>
        <begin position="693"/>
        <end position="809"/>
    </location>
</feature>
<keyword evidence="4" id="KW-1185">Reference proteome</keyword>
<reference evidence="3" key="1">
    <citation type="submission" date="2024-02" db="EMBL/GenBank/DDBJ databases">
        <authorList>
            <consortium name="ELIXIR-Norway"/>
            <consortium name="Elixir Norway"/>
        </authorList>
    </citation>
    <scope>NUCLEOTIDE SEQUENCE</scope>
</reference>
<gene>
    <name evidence="3" type="ORF">CSSPTR1EN2_LOCUS22093</name>
</gene>
<feature type="compositionally biased region" description="Low complexity" evidence="1">
    <location>
        <begin position="696"/>
        <end position="711"/>
    </location>
</feature>
<dbReference type="Gene3D" id="1.25.10.10">
    <property type="entry name" value="Leucine-rich Repeat Variant"/>
    <property type="match status" value="1"/>
</dbReference>
<dbReference type="InterPro" id="IPR011009">
    <property type="entry name" value="Kinase-like_dom_sf"/>
</dbReference>
<accession>A0ABP0V0X5</accession>
<evidence type="ECO:0000259" key="2">
    <source>
        <dbReference type="PROSITE" id="PS50011"/>
    </source>
</evidence>